<name>A0AAC8ZG62_9LACO</name>
<dbReference type="InterPro" id="IPR003477">
    <property type="entry name" value="PemK-like"/>
</dbReference>
<dbReference type="SUPFAM" id="SSF50118">
    <property type="entry name" value="Cell growth inhibitor/plasmid maintenance toxic component"/>
    <property type="match status" value="1"/>
</dbReference>
<dbReference type="Gene3D" id="2.30.30.110">
    <property type="match status" value="1"/>
</dbReference>
<keyword evidence="2" id="KW-1277">Toxin-antitoxin system</keyword>
<dbReference type="Pfam" id="PF02452">
    <property type="entry name" value="PemK_toxin"/>
    <property type="match status" value="1"/>
</dbReference>
<dbReference type="KEGG" id="lko:ABN16_03160"/>
<sequence>MNSKAAIKDYPEQQEIIWIDFQSSRSNELRDRHPAVVLSTVGFSKITNQVAVSLITHATSNRLKDMFVPVANNPQIEGYVNPLQFHTFSLKGRDITTTGTFLDDYAFAKVLRIHKQILNI</sequence>
<evidence type="ECO:0000313" key="4">
    <source>
        <dbReference type="Proteomes" id="UP000036000"/>
    </source>
</evidence>
<evidence type="ECO:0000313" key="3">
    <source>
        <dbReference type="EMBL" id="AKP64095.1"/>
    </source>
</evidence>
<protein>
    <recommendedName>
        <fullName evidence="5">Type II toxin-antitoxin system PemK/MazF family toxin</fullName>
    </recommendedName>
</protein>
<accession>A0AAC8ZG62</accession>
<dbReference type="RefSeq" id="WP_053083536.1">
    <property type="nucleotide sequence ID" value="NZ_CP012033.1"/>
</dbReference>
<gene>
    <name evidence="3" type="ORF">ABN16_03160</name>
</gene>
<dbReference type="InterPro" id="IPR011067">
    <property type="entry name" value="Plasmid_toxin/cell-grow_inhib"/>
</dbReference>
<keyword evidence="4" id="KW-1185">Reference proteome</keyword>
<comment type="similarity">
    <text evidence="1">Belongs to the PemK/MazF family.</text>
</comment>
<dbReference type="EMBL" id="CP012033">
    <property type="protein sequence ID" value="AKP64095.1"/>
    <property type="molecule type" value="Genomic_DNA"/>
</dbReference>
<dbReference type="AlphaFoldDB" id="A0AAC8ZG62"/>
<organism evidence="3 4">
    <name type="scientific">Levilactobacillus koreensis</name>
    <dbReference type="NCBI Taxonomy" id="637971"/>
    <lineage>
        <taxon>Bacteria</taxon>
        <taxon>Bacillati</taxon>
        <taxon>Bacillota</taxon>
        <taxon>Bacilli</taxon>
        <taxon>Lactobacillales</taxon>
        <taxon>Lactobacillaceae</taxon>
        <taxon>Levilactobacillus</taxon>
    </lineage>
</organism>
<proteinExistence type="inferred from homology"/>
<reference evidence="3 4" key="1">
    <citation type="submission" date="2015-07" db="EMBL/GenBank/DDBJ databases">
        <title>Lactobacillus korensis/26-25/ whole genome sequencing.</title>
        <authorList>
            <person name="Kim M.K."/>
            <person name="Im W.-T."/>
            <person name="Srinivasan S."/>
            <person name="Lee J.-J."/>
        </authorList>
    </citation>
    <scope>NUCLEOTIDE SEQUENCE [LARGE SCALE GENOMIC DNA]</scope>
    <source>
        <strain evidence="3 4">26-25</strain>
    </source>
</reference>
<dbReference type="Proteomes" id="UP000036000">
    <property type="component" value="Chromosome"/>
</dbReference>
<evidence type="ECO:0000256" key="2">
    <source>
        <dbReference type="ARBA" id="ARBA00022649"/>
    </source>
</evidence>
<evidence type="ECO:0008006" key="5">
    <source>
        <dbReference type="Google" id="ProtNLM"/>
    </source>
</evidence>
<dbReference type="GO" id="GO:0003677">
    <property type="term" value="F:DNA binding"/>
    <property type="evidence" value="ECO:0007669"/>
    <property type="project" value="InterPro"/>
</dbReference>
<evidence type="ECO:0000256" key="1">
    <source>
        <dbReference type="ARBA" id="ARBA00007521"/>
    </source>
</evidence>